<dbReference type="EMBL" id="JAIWYP010000002">
    <property type="protein sequence ID" value="KAH3866923.1"/>
    <property type="molecule type" value="Genomic_DNA"/>
</dbReference>
<reference evidence="1" key="2">
    <citation type="submission" date="2020-11" db="EMBL/GenBank/DDBJ databases">
        <authorList>
            <person name="McCartney M.A."/>
            <person name="Auch B."/>
            <person name="Kono T."/>
            <person name="Mallez S."/>
            <person name="Becker A."/>
            <person name="Gohl D.M."/>
            <person name="Silverstein K.A.T."/>
            <person name="Koren S."/>
            <person name="Bechman K.B."/>
            <person name="Herman A."/>
            <person name="Abrahante J.E."/>
            <person name="Garbe J."/>
        </authorList>
    </citation>
    <scope>NUCLEOTIDE SEQUENCE</scope>
    <source>
        <strain evidence="1">Duluth1</strain>
        <tissue evidence="1">Whole animal</tissue>
    </source>
</reference>
<protein>
    <submittedName>
        <fullName evidence="1">Uncharacterized protein</fullName>
    </submittedName>
</protein>
<sequence length="59" mass="6626">MQNERVATAIISIISQIESARENQEDIDSIYSNLCIAITDEMKAHIPTYDASKKTNKLV</sequence>
<gene>
    <name evidence="1" type="ORF">DPMN_030046</name>
</gene>
<reference evidence="1" key="1">
    <citation type="journal article" date="2019" name="bioRxiv">
        <title>The Genome of the Zebra Mussel, Dreissena polymorpha: A Resource for Invasive Species Research.</title>
        <authorList>
            <person name="McCartney M.A."/>
            <person name="Auch B."/>
            <person name="Kono T."/>
            <person name="Mallez S."/>
            <person name="Zhang Y."/>
            <person name="Obille A."/>
            <person name="Becker A."/>
            <person name="Abrahante J.E."/>
            <person name="Garbe J."/>
            <person name="Badalamenti J.P."/>
            <person name="Herman A."/>
            <person name="Mangelson H."/>
            <person name="Liachko I."/>
            <person name="Sullivan S."/>
            <person name="Sone E.D."/>
            <person name="Koren S."/>
            <person name="Silverstein K.A.T."/>
            <person name="Beckman K.B."/>
            <person name="Gohl D.M."/>
        </authorList>
    </citation>
    <scope>NUCLEOTIDE SEQUENCE</scope>
    <source>
        <strain evidence="1">Duluth1</strain>
        <tissue evidence="1">Whole animal</tissue>
    </source>
</reference>
<evidence type="ECO:0000313" key="1">
    <source>
        <dbReference type="EMBL" id="KAH3866923.1"/>
    </source>
</evidence>
<dbReference type="Proteomes" id="UP000828390">
    <property type="component" value="Unassembled WGS sequence"/>
</dbReference>
<dbReference type="AlphaFoldDB" id="A0A9D4RGS1"/>
<comment type="caution">
    <text evidence="1">The sequence shown here is derived from an EMBL/GenBank/DDBJ whole genome shotgun (WGS) entry which is preliminary data.</text>
</comment>
<proteinExistence type="predicted"/>
<evidence type="ECO:0000313" key="2">
    <source>
        <dbReference type="Proteomes" id="UP000828390"/>
    </source>
</evidence>
<name>A0A9D4RGS1_DREPO</name>
<keyword evidence="2" id="KW-1185">Reference proteome</keyword>
<organism evidence="1 2">
    <name type="scientific">Dreissena polymorpha</name>
    <name type="common">Zebra mussel</name>
    <name type="synonym">Mytilus polymorpha</name>
    <dbReference type="NCBI Taxonomy" id="45954"/>
    <lineage>
        <taxon>Eukaryota</taxon>
        <taxon>Metazoa</taxon>
        <taxon>Spiralia</taxon>
        <taxon>Lophotrochozoa</taxon>
        <taxon>Mollusca</taxon>
        <taxon>Bivalvia</taxon>
        <taxon>Autobranchia</taxon>
        <taxon>Heteroconchia</taxon>
        <taxon>Euheterodonta</taxon>
        <taxon>Imparidentia</taxon>
        <taxon>Neoheterodontei</taxon>
        <taxon>Myida</taxon>
        <taxon>Dreissenoidea</taxon>
        <taxon>Dreissenidae</taxon>
        <taxon>Dreissena</taxon>
    </lineage>
</organism>
<accession>A0A9D4RGS1</accession>